<dbReference type="RefSeq" id="WP_095511664.1">
    <property type="nucleotide sequence ID" value="NZ_MQWD01000001.1"/>
</dbReference>
<organism evidence="1 2">
    <name type="scientific">Rubrivirga marina</name>
    <dbReference type="NCBI Taxonomy" id="1196024"/>
    <lineage>
        <taxon>Bacteria</taxon>
        <taxon>Pseudomonadati</taxon>
        <taxon>Rhodothermota</taxon>
        <taxon>Rhodothermia</taxon>
        <taxon>Rhodothermales</taxon>
        <taxon>Rubricoccaceae</taxon>
        <taxon>Rubrivirga</taxon>
    </lineage>
</organism>
<name>A0A271J4W1_9BACT</name>
<dbReference type="Gene3D" id="3.10.450.50">
    <property type="match status" value="1"/>
</dbReference>
<protein>
    <recommendedName>
        <fullName evidence="3">SnoaL-like domain-containing protein</fullName>
    </recommendedName>
</protein>
<gene>
    <name evidence="1" type="ORF">BSZ37_16880</name>
</gene>
<dbReference type="InterPro" id="IPR032710">
    <property type="entry name" value="NTF2-like_dom_sf"/>
</dbReference>
<comment type="caution">
    <text evidence="1">The sequence shown here is derived from an EMBL/GenBank/DDBJ whole genome shotgun (WGS) entry which is preliminary data.</text>
</comment>
<evidence type="ECO:0000313" key="1">
    <source>
        <dbReference type="EMBL" id="PAP77995.1"/>
    </source>
</evidence>
<evidence type="ECO:0000313" key="2">
    <source>
        <dbReference type="Proteomes" id="UP000216339"/>
    </source>
</evidence>
<proteinExistence type="predicted"/>
<accession>A0A271J4W1</accession>
<dbReference type="OrthoDB" id="9808719at2"/>
<dbReference type="SUPFAM" id="SSF54427">
    <property type="entry name" value="NTF2-like"/>
    <property type="match status" value="1"/>
</dbReference>
<dbReference type="AlphaFoldDB" id="A0A271J4W1"/>
<dbReference type="Proteomes" id="UP000216339">
    <property type="component" value="Unassembled WGS sequence"/>
</dbReference>
<dbReference type="EMBL" id="MQWD01000001">
    <property type="protein sequence ID" value="PAP77995.1"/>
    <property type="molecule type" value="Genomic_DNA"/>
</dbReference>
<sequence length="120" mass="13431">MPYRPDIETTLARFADAWNTDDPDRRWSLVHSCAAGEVTYLGPASPRPVEGQAALAAFLGLPDDEPSDEPPHVEIGPIDLLHDWVRAAWRRTAGEEARTGLLVARVDREHRLVEILHFVD</sequence>
<evidence type="ECO:0008006" key="3">
    <source>
        <dbReference type="Google" id="ProtNLM"/>
    </source>
</evidence>
<reference evidence="1 2" key="1">
    <citation type="submission" date="2016-11" db="EMBL/GenBank/DDBJ databases">
        <title>Study of marine rhodopsin-containing bacteria.</title>
        <authorList>
            <person name="Yoshizawa S."/>
            <person name="Kumagai Y."/>
            <person name="Kogure K."/>
        </authorList>
    </citation>
    <scope>NUCLEOTIDE SEQUENCE [LARGE SCALE GENOMIC DNA]</scope>
    <source>
        <strain evidence="1 2">SAORIC-28</strain>
    </source>
</reference>
<keyword evidence="2" id="KW-1185">Reference proteome</keyword>